<keyword evidence="3" id="KW-0378">Hydrolase</keyword>
<feature type="domain" description="Peptidase M16 N-terminal" evidence="6">
    <location>
        <begin position="36"/>
        <end position="181"/>
    </location>
</feature>
<evidence type="ECO:0000256" key="5">
    <source>
        <dbReference type="SAM" id="SignalP"/>
    </source>
</evidence>
<proteinExistence type="inferred from homology"/>
<dbReference type="InterPro" id="IPR011249">
    <property type="entry name" value="Metalloenz_LuxS/M16"/>
</dbReference>
<evidence type="ECO:0000259" key="7">
    <source>
        <dbReference type="Pfam" id="PF05193"/>
    </source>
</evidence>
<dbReference type="OrthoDB" id="9811314at2"/>
<evidence type="ECO:0000259" key="6">
    <source>
        <dbReference type="Pfam" id="PF00675"/>
    </source>
</evidence>
<dbReference type="Gene3D" id="3.30.830.10">
    <property type="entry name" value="Metalloenzyme, LuxS/M16 peptidase-like"/>
    <property type="match status" value="2"/>
</dbReference>
<dbReference type="InterPro" id="IPR007863">
    <property type="entry name" value="Peptidase_M16_C"/>
</dbReference>
<dbReference type="Pfam" id="PF00675">
    <property type="entry name" value="Peptidase_M16"/>
    <property type="match status" value="1"/>
</dbReference>
<gene>
    <name evidence="8" type="ORF">RC74_05240</name>
</gene>
<dbReference type="GO" id="GO:0006508">
    <property type="term" value="P:proteolysis"/>
    <property type="evidence" value="ECO:0007669"/>
    <property type="project" value="UniProtKB-KW"/>
</dbReference>
<dbReference type="STRING" id="1579316.RC74_05240"/>
<keyword evidence="9" id="KW-1185">Reference proteome</keyword>
<evidence type="ECO:0000256" key="4">
    <source>
        <dbReference type="RuleBase" id="RU004447"/>
    </source>
</evidence>
<dbReference type="InterPro" id="IPR050361">
    <property type="entry name" value="MPP/UQCRC_Complex"/>
</dbReference>
<dbReference type="RefSeq" id="WP_039001161.1">
    <property type="nucleotide sequence ID" value="NZ_CP014327.1"/>
</dbReference>
<keyword evidence="5" id="KW-0732">Signal</keyword>
<dbReference type="InterPro" id="IPR001431">
    <property type="entry name" value="Pept_M16_Zn_BS"/>
</dbReference>
<feature type="chain" id="PRO_5007443187" evidence="5">
    <location>
        <begin position="23"/>
        <end position="446"/>
    </location>
</feature>
<evidence type="ECO:0000313" key="8">
    <source>
        <dbReference type="EMBL" id="AML50761.1"/>
    </source>
</evidence>
<feature type="signal peptide" evidence="5">
    <location>
        <begin position="1"/>
        <end position="22"/>
    </location>
</feature>
<comment type="cofactor">
    <cofactor evidence="1">
        <name>Zn(2+)</name>
        <dbReference type="ChEBI" id="CHEBI:29105"/>
    </cofactor>
</comment>
<organism evidence="8 9">
    <name type="scientific">Falsihalocynthiibacter arcticus</name>
    <dbReference type="NCBI Taxonomy" id="1579316"/>
    <lineage>
        <taxon>Bacteria</taxon>
        <taxon>Pseudomonadati</taxon>
        <taxon>Pseudomonadota</taxon>
        <taxon>Alphaproteobacteria</taxon>
        <taxon>Rhodobacterales</taxon>
        <taxon>Roseobacteraceae</taxon>
        <taxon>Falsihalocynthiibacter</taxon>
    </lineage>
</organism>
<dbReference type="GO" id="GO:0004222">
    <property type="term" value="F:metalloendopeptidase activity"/>
    <property type="evidence" value="ECO:0007669"/>
    <property type="project" value="InterPro"/>
</dbReference>
<accession>A0A126UXH0</accession>
<dbReference type="PANTHER" id="PTHR11851">
    <property type="entry name" value="METALLOPROTEASE"/>
    <property type="match status" value="1"/>
</dbReference>
<comment type="similarity">
    <text evidence="2 4">Belongs to the peptidase M16 family.</text>
</comment>
<keyword evidence="8" id="KW-0645">Protease</keyword>
<feature type="domain" description="Peptidase M16 C-terminal" evidence="7">
    <location>
        <begin position="189"/>
        <end position="374"/>
    </location>
</feature>
<dbReference type="PROSITE" id="PS00143">
    <property type="entry name" value="INSULINASE"/>
    <property type="match status" value="1"/>
</dbReference>
<dbReference type="PANTHER" id="PTHR11851:SF49">
    <property type="entry name" value="MITOCHONDRIAL-PROCESSING PEPTIDASE SUBUNIT ALPHA"/>
    <property type="match status" value="1"/>
</dbReference>
<dbReference type="AlphaFoldDB" id="A0A126UXH0"/>
<evidence type="ECO:0000256" key="3">
    <source>
        <dbReference type="ARBA" id="ARBA00023049"/>
    </source>
</evidence>
<dbReference type="InterPro" id="IPR011765">
    <property type="entry name" value="Pept_M16_N"/>
</dbReference>
<evidence type="ECO:0000313" key="9">
    <source>
        <dbReference type="Proteomes" id="UP000070371"/>
    </source>
</evidence>
<reference evidence="8 9" key="1">
    <citation type="submission" date="2016-02" db="EMBL/GenBank/DDBJ databases">
        <title>Complete genome sequence of Halocynthiibacter arcticus PAMC 20958t from arctic marine sediment.</title>
        <authorList>
            <person name="Lee Y.M."/>
            <person name="Baek K."/>
            <person name="Lee H.K."/>
            <person name="Shin S.C."/>
        </authorList>
    </citation>
    <scope>NUCLEOTIDE SEQUENCE [LARGE SCALE GENOMIC DNA]</scope>
    <source>
        <strain evidence="8">PAMC 20958</strain>
    </source>
</reference>
<dbReference type="Proteomes" id="UP000070371">
    <property type="component" value="Chromosome"/>
</dbReference>
<evidence type="ECO:0000256" key="2">
    <source>
        <dbReference type="ARBA" id="ARBA00007261"/>
    </source>
</evidence>
<evidence type="ECO:0000256" key="1">
    <source>
        <dbReference type="ARBA" id="ARBA00001947"/>
    </source>
</evidence>
<protein>
    <submittedName>
        <fullName evidence="8">Zinc protease</fullName>
    </submittedName>
</protein>
<name>A0A126UXH0_9RHOB</name>
<sequence>MTRVFSALAGLVLLSIPTVSTAEQLTTYTLDNGMEVLVLEDHRAPVVVQMVWYKAGAADEPAGKSGIAHFLEHLLFQGTETLAPGEFSKTVSAHGGTDNAFTSWDYTGYYQRIAADRLELVMRMEADRMRNLQLSNDDVLPERDVILEERNQRTENDPGSLFSEERRAAQYMNHPYGIPVIGWKHEMESLTLEDSLAFYRRYYAPNNAILIVAGDVDPENVHALAQEYYGVLEPTVDLPERVRPIEPPQRSERRLTYSDPRVAQPYVMRTYLAPERNAGAQKDAAALVMLSEILGGTGATSVLGKKLQFDTKNAIYVSAFYEGMSLDETTFGLVMVPVPGVSLDEAEDLLDNAVAEFIREGVDPEQLERIKLQLRAGLIYGEDDVASVARRYGEALTTGLTVEDVQAWPDVLQSITEQDILEAAEKVFDRSNAVTGFLTNEGEASQ</sequence>
<dbReference type="KEGG" id="hat:RC74_05240"/>
<dbReference type="EMBL" id="CP014327">
    <property type="protein sequence ID" value="AML50761.1"/>
    <property type="molecule type" value="Genomic_DNA"/>
</dbReference>
<dbReference type="Pfam" id="PF05193">
    <property type="entry name" value="Peptidase_M16_C"/>
    <property type="match status" value="1"/>
</dbReference>
<keyword evidence="3" id="KW-0482">Metalloprotease</keyword>
<dbReference type="SUPFAM" id="SSF63411">
    <property type="entry name" value="LuxS/MPP-like metallohydrolase"/>
    <property type="match status" value="2"/>
</dbReference>
<dbReference type="GO" id="GO:0046872">
    <property type="term" value="F:metal ion binding"/>
    <property type="evidence" value="ECO:0007669"/>
    <property type="project" value="InterPro"/>
</dbReference>